<evidence type="ECO:0000256" key="4">
    <source>
        <dbReference type="SAM" id="SignalP"/>
    </source>
</evidence>
<dbReference type="Gene3D" id="2.170.150.20">
    <property type="entry name" value="Peptide methionine sulfoxide reductase"/>
    <property type="match status" value="1"/>
</dbReference>
<evidence type="ECO:0000256" key="2">
    <source>
        <dbReference type="ARBA" id="ARBA00023002"/>
    </source>
</evidence>
<evidence type="ECO:0000259" key="5">
    <source>
        <dbReference type="PROSITE" id="PS51790"/>
    </source>
</evidence>
<dbReference type="HOGENOM" id="CLU_031040_8_2_10"/>
<feature type="chain" id="PRO_5003668983" description="peptide-methionine (R)-S-oxide reductase" evidence="4">
    <location>
        <begin position="21"/>
        <end position="165"/>
    </location>
</feature>
<dbReference type="EMBL" id="JH651379">
    <property type="protein sequence ID" value="EIJ40190.1"/>
    <property type="molecule type" value="Genomic_DNA"/>
</dbReference>
<reference evidence="6 7" key="1">
    <citation type="submission" date="2012-02" db="EMBL/GenBank/DDBJ databases">
        <title>Improved High-Quality Draft genome of Joostella marina DSM 19592.</title>
        <authorList>
            <consortium name="US DOE Joint Genome Institute (JGI-PGF)"/>
            <person name="Lucas S."/>
            <person name="Copeland A."/>
            <person name="Lapidus A."/>
            <person name="Bruce D."/>
            <person name="Goodwin L."/>
            <person name="Pitluck S."/>
            <person name="Peters L."/>
            <person name="Chertkov O."/>
            <person name="Ovchinnikova G."/>
            <person name="Kyrpides N."/>
            <person name="Mavromatis K."/>
            <person name="Detter J.C."/>
            <person name="Han C."/>
            <person name="Land M."/>
            <person name="Hauser L."/>
            <person name="Markowitz V."/>
            <person name="Cheng J.-F."/>
            <person name="Hugenholtz P."/>
            <person name="Woyke T."/>
            <person name="Wu D."/>
            <person name="Tindall B."/>
            <person name="Brambilla E."/>
            <person name="Klenk H.-P."/>
            <person name="Eisen J.A."/>
        </authorList>
    </citation>
    <scope>NUCLEOTIDE SEQUENCE [LARGE SCALE GENOMIC DNA]</scope>
    <source>
        <strain evidence="6 7">DSM 19592</strain>
    </source>
</reference>
<evidence type="ECO:0000313" key="6">
    <source>
        <dbReference type="EMBL" id="EIJ40190.1"/>
    </source>
</evidence>
<name>I3C997_9FLAO</name>
<feature type="signal peptide" evidence="4">
    <location>
        <begin position="1"/>
        <end position="20"/>
    </location>
</feature>
<keyword evidence="2" id="KW-0560">Oxidoreductase</keyword>
<protein>
    <recommendedName>
        <fullName evidence="1">peptide-methionine (R)-S-oxide reductase</fullName>
        <ecNumber evidence="1">1.8.4.12</ecNumber>
    </recommendedName>
</protein>
<dbReference type="Pfam" id="PF01641">
    <property type="entry name" value="SelR"/>
    <property type="match status" value="1"/>
</dbReference>
<dbReference type="PROSITE" id="PS51257">
    <property type="entry name" value="PROKAR_LIPOPROTEIN"/>
    <property type="match status" value="1"/>
</dbReference>
<comment type="catalytic activity">
    <reaction evidence="3">
        <text>L-methionyl-[protein] + [thioredoxin]-disulfide + H2O = L-methionyl-(R)-S-oxide-[protein] + [thioredoxin]-dithiol</text>
        <dbReference type="Rhea" id="RHEA:24164"/>
        <dbReference type="Rhea" id="RHEA-COMP:10698"/>
        <dbReference type="Rhea" id="RHEA-COMP:10700"/>
        <dbReference type="Rhea" id="RHEA-COMP:12313"/>
        <dbReference type="Rhea" id="RHEA-COMP:12314"/>
        <dbReference type="ChEBI" id="CHEBI:15377"/>
        <dbReference type="ChEBI" id="CHEBI:16044"/>
        <dbReference type="ChEBI" id="CHEBI:29950"/>
        <dbReference type="ChEBI" id="CHEBI:45764"/>
        <dbReference type="ChEBI" id="CHEBI:50058"/>
        <dbReference type="EC" id="1.8.4.12"/>
    </reaction>
</comment>
<dbReference type="GO" id="GO:0033743">
    <property type="term" value="F:peptide-methionine (R)-S-oxide reductase activity"/>
    <property type="evidence" value="ECO:0007669"/>
    <property type="project" value="UniProtKB-EC"/>
</dbReference>
<accession>I3C997</accession>
<dbReference type="GO" id="GO:0006979">
    <property type="term" value="P:response to oxidative stress"/>
    <property type="evidence" value="ECO:0007669"/>
    <property type="project" value="InterPro"/>
</dbReference>
<dbReference type="GO" id="GO:0030091">
    <property type="term" value="P:protein repair"/>
    <property type="evidence" value="ECO:0007669"/>
    <property type="project" value="InterPro"/>
</dbReference>
<sequence length="165" mass="18289">MKNIILSFFCILLFSCNTKAQNNQKETTDSKKSKFPISKTDAEWKSELSESEYYVLRKAGTERPFSSDLLEIKEAGTYVCAACATPLFRSEHKFKSGTGWPSFDRAIEGNVGYGVDNKIGVPRDEEHCAKCGGHLGHVFDDGPSNTTGKRHCVNGIALNFIPDEN</sequence>
<organism evidence="6 7">
    <name type="scientific">Galbibacter orientalis DSM 19592</name>
    <dbReference type="NCBI Taxonomy" id="926559"/>
    <lineage>
        <taxon>Bacteria</taxon>
        <taxon>Pseudomonadati</taxon>
        <taxon>Bacteroidota</taxon>
        <taxon>Flavobacteriia</taxon>
        <taxon>Flavobacteriales</taxon>
        <taxon>Flavobacteriaceae</taxon>
        <taxon>Galbibacter</taxon>
    </lineage>
</organism>
<evidence type="ECO:0000256" key="1">
    <source>
        <dbReference type="ARBA" id="ARBA00012499"/>
    </source>
</evidence>
<evidence type="ECO:0000256" key="3">
    <source>
        <dbReference type="ARBA" id="ARBA00048488"/>
    </source>
</evidence>
<dbReference type="PANTHER" id="PTHR10173">
    <property type="entry name" value="METHIONINE SULFOXIDE REDUCTASE"/>
    <property type="match status" value="1"/>
</dbReference>
<dbReference type="AlphaFoldDB" id="I3C997"/>
<dbReference type="eggNOG" id="COG0229">
    <property type="taxonomic scope" value="Bacteria"/>
</dbReference>
<dbReference type="RefSeq" id="WP_008614280.1">
    <property type="nucleotide sequence ID" value="NZ_JH651379.1"/>
</dbReference>
<dbReference type="OrthoDB" id="4174719at2"/>
<dbReference type="Proteomes" id="UP000004690">
    <property type="component" value="Unassembled WGS sequence"/>
</dbReference>
<keyword evidence="4" id="KW-0732">Signal</keyword>
<dbReference type="PANTHER" id="PTHR10173:SF57">
    <property type="entry name" value="PEPTIDE-METHIONINE (R)-S-OXIDE REDUCTASE"/>
    <property type="match status" value="1"/>
</dbReference>
<feature type="domain" description="MsrB" evidence="5">
    <location>
        <begin position="41"/>
        <end position="163"/>
    </location>
</feature>
<dbReference type="InterPro" id="IPR028427">
    <property type="entry name" value="Met_Sox_Rdtase_MsrB"/>
</dbReference>
<proteinExistence type="predicted"/>
<gene>
    <name evidence="6" type="ORF">JoomaDRAFT_3244</name>
</gene>
<dbReference type="InterPro" id="IPR011057">
    <property type="entry name" value="Mss4-like_sf"/>
</dbReference>
<dbReference type="InterPro" id="IPR002579">
    <property type="entry name" value="Met_Sox_Rdtase_MsrB_dom"/>
</dbReference>
<evidence type="ECO:0000313" key="7">
    <source>
        <dbReference type="Proteomes" id="UP000004690"/>
    </source>
</evidence>
<dbReference type="STRING" id="926559.JoomaDRAFT_3244"/>
<dbReference type="NCBIfam" id="TIGR00357">
    <property type="entry name" value="peptide-methionine (R)-S-oxide reductase MsrB"/>
    <property type="match status" value="1"/>
</dbReference>
<keyword evidence="7" id="KW-1185">Reference proteome</keyword>
<dbReference type="GO" id="GO:0005737">
    <property type="term" value="C:cytoplasm"/>
    <property type="evidence" value="ECO:0007669"/>
    <property type="project" value="TreeGrafter"/>
</dbReference>
<dbReference type="PROSITE" id="PS51790">
    <property type="entry name" value="MSRB"/>
    <property type="match status" value="1"/>
</dbReference>
<dbReference type="SUPFAM" id="SSF51316">
    <property type="entry name" value="Mss4-like"/>
    <property type="match status" value="1"/>
</dbReference>
<dbReference type="EC" id="1.8.4.12" evidence="1"/>